<sequence length="79" mass="9129">MSTKDLIKEKLDQIHEEEVLSNILEMLQLEIELNNEEIPLKLTQSQKAAIEEGLDDVANGRVLTHEEAKQKIDKWFEGK</sequence>
<dbReference type="Proteomes" id="UP001300692">
    <property type="component" value="Unassembled WGS sequence"/>
</dbReference>
<gene>
    <name evidence="1" type="ORF">N7U62_15215</name>
</gene>
<name>A0ABT3CWE8_9BACT</name>
<evidence type="ECO:0008006" key="3">
    <source>
        <dbReference type="Google" id="ProtNLM"/>
    </source>
</evidence>
<accession>A0ABT3CWE8</accession>
<keyword evidence="2" id="KW-1185">Reference proteome</keyword>
<evidence type="ECO:0000313" key="1">
    <source>
        <dbReference type="EMBL" id="MCV9388032.1"/>
    </source>
</evidence>
<evidence type="ECO:0000313" key="2">
    <source>
        <dbReference type="Proteomes" id="UP001300692"/>
    </source>
</evidence>
<reference evidence="1 2" key="1">
    <citation type="submission" date="2022-10" db="EMBL/GenBank/DDBJ databases">
        <title>Comparative genomics and taxonomic characterization of three novel marine species of genus Reichenbachiella exhibiting antioxidant and polysaccharide degradation activities.</title>
        <authorList>
            <person name="Muhammad N."/>
            <person name="Lee Y.-J."/>
            <person name="Ko J."/>
            <person name="Kim S.-G."/>
        </authorList>
    </citation>
    <scope>NUCLEOTIDE SEQUENCE [LARGE SCALE GENOMIC DNA]</scope>
    <source>
        <strain evidence="1 2">ABR2-5</strain>
    </source>
</reference>
<organism evidence="1 2">
    <name type="scientific">Reichenbachiella ulvae</name>
    <dbReference type="NCBI Taxonomy" id="2980104"/>
    <lineage>
        <taxon>Bacteria</taxon>
        <taxon>Pseudomonadati</taxon>
        <taxon>Bacteroidota</taxon>
        <taxon>Cytophagia</taxon>
        <taxon>Cytophagales</taxon>
        <taxon>Reichenbachiellaceae</taxon>
        <taxon>Reichenbachiella</taxon>
    </lineage>
</organism>
<proteinExistence type="predicted"/>
<comment type="caution">
    <text evidence="1">The sequence shown here is derived from an EMBL/GenBank/DDBJ whole genome shotgun (WGS) entry which is preliminary data.</text>
</comment>
<dbReference type="RefSeq" id="WP_264138853.1">
    <property type="nucleotide sequence ID" value="NZ_JAOYOD010000001.1"/>
</dbReference>
<protein>
    <recommendedName>
        <fullName evidence="3">Addiction module component</fullName>
    </recommendedName>
</protein>
<dbReference type="EMBL" id="JAOYOD010000001">
    <property type="protein sequence ID" value="MCV9388032.1"/>
    <property type="molecule type" value="Genomic_DNA"/>
</dbReference>